<dbReference type="Proteomes" id="UP000019205">
    <property type="component" value="Chromosome"/>
</dbReference>
<dbReference type="AlphaFoldDB" id="A4A4U6"/>
<keyword evidence="3" id="KW-1185">Reference proteome</keyword>
<comment type="caution">
    <text evidence="2">The sequence shown here is derived from an EMBL/GenBank/DDBJ whole genome shotgun (WGS) entry which is preliminary data.</text>
</comment>
<feature type="transmembrane region" description="Helical" evidence="1">
    <location>
        <begin position="23"/>
        <end position="41"/>
    </location>
</feature>
<gene>
    <name evidence="2" type="ORF">KT71_09327</name>
</gene>
<accession>A4A4U6</accession>
<evidence type="ECO:0000313" key="2">
    <source>
        <dbReference type="EMBL" id="EAQ98817.1"/>
    </source>
</evidence>
<reference evidence="2 3" key="1">
    <citation type="journal article" date="2007" name="Proc. Natl. Acad. Sci. U.S.A.">
        <title>Characterization of a marine gammaproteobacterium capable of aerobic anoxygenic photosynthesis.</title>
        <authorList>
            <person name="Fuchs B.M."/>
            <person name="Spring S."/>
            <person name="Teeling H."/>
            <person name="Quast C."/>
            <person name="Wulf J."/>
            <person name="Schattenhofer M."/>
            <person name="Yan S."/>
            <person name="Ferriera S."/>
            <person name="Johnson J."/>
            <person name="Glockner F.O."/>
            <person name="Amann R."/>
        </authorList>
    </citation>
    <scope>NUCLEOTIDE SEQUENCE [LARGE SCALE GENOMIC DNA]</scope>
    <source>
        <strain evidence="2">KT71</strain>
    </source>
</reference>
<proteinExistence type="predicted"/>
<keyword evidence="1" id="KW-0472">Membrane</keyword>
<name>A4A4U6_9GAMM</name>
<organism evidence="2 3">
    <name type="scientific">Congregibacter litoralis KT71</name>
    <dbReference type="NCBI Taxonomy" id="314285"/>
    <lineage>
        <taxon>Bacteria</taxon>
        <taxon>Pseudomonadati</taxon>
        <taxon>Pseudomonadota</taxon>
        <taxon>Gammaproteobacteria</taxon>
        <taxon>Cellvibrionales</taxon>
        <taxon>Halieaceae</taxon>
        <taxon>Congregibacter</taxon>
    </lineage>
</organism>
<evidence type="ECO:0000256" key="1">
    <source>
        <dbReference type="SAM" id="Phobius"/>
    </source>
</evidence>
<protein>
    <submittedName>
        <fullName evidence="2">Uncharacterized protein</fullName>
    </submittedName>
</protein>
<reference evidence="2 3" key="2">
    <citation type="journal article" date="2009" name="PLoS ONE">
        <title>The photosynthetic apparatus and its regulation in the aerobic gammaproteobacterium Congregibacter litoralis gen. nov., sp. nov.</title>
        <authorList>
            <person name="Spring S."/>
            <person name="Lunsdorf H."/>
            <person name="Fuchs B.M."/>
            <person name="Tindall B.J."/>
        </authorList>
    </citation>
    <scope>NUCLEOTIDE SEQUENCE [LARGE SCALE GENOMIC DNA]</scope>
    <source>
        <strain evidence="2">KT71</strain>
    </source>
</reference>
<keyword evidence="1" id="KW-1133">Transmembrane helix</keyword>
<keyword evidence="1" id="KW-0812">Transmembrane</keyword>
<sequence length="72" mass="7811">MRTSELRFIPAAKNGSRCNVPRLLGYLGVFFLALFATRFAWSQKPDFNVTVNIGPVAPSSTAVFLGKFAACA</sequence>
<dbReference type="STRING" id="314285.KT71_09327"/>
<evidence type="ECO:0000313" key="3">
    <source>
        <dbReference type="Proteomes" id="UP000019205"/>
    </source>
</evidence>
<dbReference type="HOGENOM" id="CLU_2715458_0_0_6"/>
<dbReference type="EMBL" id="AAOA02000003">
    <property type="protein sequence ID" value="EAQ98817.1"/>
    <property type="molecule type" value="Genomic_DNA"/>
</dbReference>